<evidence type="ECO:0000313" key="2">
    <source>
        <dbReference type="EMBL" id="TFK49192.1"/>
    </source>
</evidence>
<gene>
    <name evidence="2" type="ORF">OE88DRAFT_1646279</name>
</gene>
<evidence type="ECO:0000256" key="1">
    <source>
        <dbReference type="SAM" id="SignalP"/>
    </source>
</evidence>
<proteinExistence type="predicted"/>
<keyword evidence="3" id="KW-1185">Reference proteome</keyword>
<name>A0A5C3MWF1_9AGAM</name>
<evidence type="ECO:0000313" key="3">
    <source>
        <dbReference type="Proteomes" id="UP000305948"/>
    </source>
</evidence>
<dbReference type="AlphaFoldDB" id="A0A5C3MWF1"/>
<reference evidence="2 3" key="1">
    <citation type="journal article" date="2019" name="Nat. Ecol. Evol.">
        <title>Megaphylogeny resolves global patterns of mushroom evolution.</title>
        <authorList>
            <person name="Varga T."/>
            <person name="Krizsan K."/>
            <person name="Foldi C."/>
            <person name="Dima B."/>
            <person name="Sanchez-Garcia M."/>
            <person name="Sanchez-Ramirez S."/>
            <person name="Szollosi G.J."/>
            <person name="Szarkandi J.G."/>
            <person name="Papp V."/>
            <person name="Albert L."/>
            <person name="Andreopoulos W."/>
            <person name="Angelini C."/>
            <person name="Antonin V."/>
            <person name="Barry K.W."/>
            <person name="Bougher N.L."/>
            <person name="Buchanan P."/>
            <person name="Buyck B."/>
            <person name="Bense V."/>
            <person name="Catcheside P."/>
            <person name="Chovatia M."/>
            <person name="Cooper J."/>
            <person name="Damon W."/>
            <person name="Desjardin D."/>
            <person name="Finy P."/>
            <person name="Geml J."/>
            <person name="Haridas S."/>
            <person name="Hughes K."/>
            <person name="Justo A."/>
            <person name="Karasinski D."/>
            <person name="Kautmanova I."/>
            <person name="Kiss B."/>
            <person name="Kocsube S."/>
            <person name="Kotiranta H."/>
            <person name="LaButti K.M."/>
            <person name="Lechner B.E."/>
            <person name="Liimatainen K."/>
            <person name="Lipzen A."/>
            <person name="Lukacs Z."/>
            <person name="Mihaltcheva S."/>
            <person name="Morgado L.N."/>
            <person name="Niskanen T."/>
            <person name="Noordeloos M.E."/>
            <person name="Ohm R.A."/>
            <person name="Ortiz-Santana B."/>
            <person name="Ovrebo C."/>
            <person name="Racz N."/>
            <person name="Riley R."/>
            <person name="Savchenko A."/>
            <person name="Shiryaev A."/>
            <person name="Soop K."/>
            <person name="Spirin V."/>
            <person name="Szebenyi C."/>
            <person name="Tomsovsky M."/>
            <person name="Tulloss R.E."/>
            <person name="Uehling J."/>
            <person name="Grigoriev I.V."/>
            <person name="Vagvolgyi C."/>
            <person name="Papp T."/>
            <person name="Martin F.M."/>
            <person name="Miettinen O."/>
            <person name="Hibbett D.S."/>
            <person name="Nagy L.G."/>
        </authorList>
    </citation>
    <scope>NUCLEOTIDE SEQUENCE [LARGE SCALE GENOMIC DNA]</scope>
    <source>
        <strain evidence="2 3">OMC1185</strain>
    </source>
</reference>
<protein>
    <recommendedName>
        <fullName evidence="4">Secreted protein</fullName>
    </recommendedName>
</protein>
<feature type="chain" id="PRO_5022760100" description="Secreted protein" evidence="1">
    <location>
        <begin position="21"/>
        <end position="100"/>
    </location>
</feature>
<keyword evidence="1" id="KW-0732">Signal</keyword>
<organism evidence="2 3">
    <name type="scientific">Heliocybe sulcata</name>
    <dbReference type="NCBI Taxonomy" id="5364"/>
    <lineage>
        <taxon>Eukaryota</taxon>
        <taxon>Fungi</taxon>
        <taxon>Dikarya</taxon>
        <taxon>Basidiomycota</taxon>
        <taxon>Agaricomycotina</taxon>
        <taxon>Agaricomycetes</taxon>
        <taxon>Gloeophyllales</taxon>
        <taxon>Gloeophyllaceae</taxon>
        <taxon>Heliocybe</taxon>
    </lineage>
</organism>
<dbReference type="Proteomes" id="UP000305948">
    <property type="component" value="Unassembled WGS sequence"/>
</dbReference>
<dbReference type="EMBL" id="ML213516">
    <property type="protein sequence ID" value="TFK49192.1"/>
    <property type="molecule type" value="Genomic_DNA"/>
</dbReference>
<accession>A0A5C3MWF1</accession>
<evidence type="ECO:0008006" key="4">
    <source>
        <dbReference type="Google" id="ProtNLM"/>
    </source>
</evidence>
<feature type="signal peptide" evidence="1">
    <location>
        <begin position="1"/>
        <end position="20"/>
    </location>
</feature>
<sequence>MDAPSHLCLYLCCILALRTSLVVYDGHERLSRATTDLPLRPWIVGGAGSRHVPVLACAHLWDTSPEDRFSDVGTLGAYLSALSTRFFIGAHLRLLRLDWS</sequence>